<feature type="chain" id="PRO_5009098584" evidence="1">
    <location>
        <begin position="25"/>
        <end position="246"/>
    </location>
</feature>
<dbReference type="AlphaFoldDB" id="A0A1D7QHD1"/>
<dbReference type="InterPro" id="IPR029010">
    <property type="entry name" value="ThuA-like"/>
</dbReference>
<dbReference type="Proteomes" id="UP000094313">
    <property type="component" value="Chromosome"/>
</dbReference>
<organism evidence="3 4">
    <name type="scientific">Pedobacter steynii</name>
    <dbReference type="NCBI Taxonomy" id="430522"/>
    <lineage>
        <taxon>Bacteria</taxon>
        <taxon>Pseudomonadati</taxon>
        <taxon>Bacteroidota</taxon>
        <taxon>Sphingobacteriia</taxon>
        <taxon>Sphingobacteriales</taxon>
        <taxon>Sphingobacteriaceae</taxon>
        <taxon>Pedobacter</taxon>
    </lineage>
</organism>
<dbReference type="KEGG" id="psty:BFS30_13225"/>
<evidence type="ECO:0000259" key="2">
    <source>
        <dbReference type="Pfam" id="PF06283"/>
    </source>
</evidence>
<evidence type="ECO:0000313" key="3">
    <source>
        <dbReference type="EMBL" id="AOM78055.1"/>
    </source>
</evidence>
<keyword evidence="1" id="KW-0732">Signal</keyword>
<evidence type="ECO:0000313" key="4">
    <source>
        <dbReference type="Proteomes" id="UP000094313"/>
    </source>
</evidence>
<sequence>MSKSFAFVSLTFILMLSFACNSFAKKKKILVFSKTSGFHHSSIPAGILAIQRLAMENKFVADTTTDATKINIGNLKQYAAIVFLNTTGDIFNEQQQKAFEQYIRSGGGFVGVHAATDTEFEWPWFGKLVGAYFLKHPEQQVAALNVLNRKTVSTAHLPEIWKRKDEWYNFKDISTDLKVLISIDENSYKGGTNGTNHPMAWYHDFDGGRSFYTGLGHTEESYTDPLFLQHLLGGLQYAMGVKRMEL</sequence>
<feature type="domain" description="ThuA-like" evidence="2">
    <location>
        <begin position="28"/>
        <end position="238"/>
    </location>
</feature>
<reference evidence="3 4" key="1">
    <citation type="submission" date="2016-08" db="EMBL/GenBank/DDBJ databases">
        <authorList>
            <person name="Seilhamer J.J."/>
        </authorList>
    </citation>
    <scope>NUCLEOTIDE SEQUENCE [LARGE SCALE GENOMIC DNA]</scope>
    <source>
        <strain evidence="3 4">DX4</strain>
    </source>
</reference>
<dbReference type="SUPFAM" id="SSF52317">
    <property type="entry name" value="Class I glutamine amidotransferase-like"/>
    <property type="match status" value="1"/>
</dbReference>
<dbReference type="PANTHER" id="PTHR40469">
    <property type="entry name" value="SECRETED GLYCOSYL HYDROLASE"/>
    <property type="match status" value="1"/>
</dbReference>
<dbReference type="PANTHER" id="PTHR40469:SF2">
    <property type="entry name" value="GALACTOSE-BINDING DOMAIN-LIKE SUPERFAMILY PROTEIN"/>
    <property type="match status" value="1"/>
</dbReference>
<dbReference type="EMBL" id="CP017141">
    <property type="protein sequence ID" value="AOM78055.1"/>
    <property type="molecule type" value="Genomic_DNA"/>
</dbReference>
<dbReference type="InterPro" id="IPR029062">
    <property type="entry name" value="Class_I_gatase-like"/>
</dbReference>
<name>A0A1D7QHD1_9SPHI</name>
<dbReference type="OrthoDB" id="9816308at2"/>
<dbReference type="Gene3D" id="3.40.50.880">
    <property type="match status" value="1"/>
</dbReference>
<dbReference type="Pfam" id="PF06283">
    <property type="entry name" value="ThuA"/>
    <property type="match status" value="1"/>
</dbReference>
<dbReference type="PROSITE" id="PS51257">
    <property type="entry name" value="PROKAR_LIPOPROTEIN"/>
    <property type="match status" value="1"/>
</dbReference>
<dbReference type="RefSeq" id="WP_069379729.1">
    <property type="nucleotide sequence ID" value="NZ_CP017141.1"/>
</dbReference>
<keyword evidence="4" id="KW-1185">Reference proteome</keyword>
<evidence type="ECO:0000256" key="1">
    <source>
        <dbReference type="SAM" id="SignalP"/>
    </source>
</evidence>
<proteinExistence type="predicted"/>
<protein>
    <submittedName>
        <fullName evidence="3">Crp/Fnr family transcriptional regulator</fullName>
    </submittedName>
</protein>
<gene>
    <name evidence="3" type="ORF">BFS30_13225</name>
</gene>
<feature type="signal peptide" evidence="1">
    <location>
        <begin position="1"/>
        <end position="24"/>
    </location>
</feature>
<accession>A0A1D7QHD1</accession>